<dbReference type="GO" id="GO:0003677">
    <property type="term" value="F:DNA binding"/>
    <property type="evidence" value="ECO:0007669"/>
    <property type="project" value="InterPro"/>
</dbReference>
<dbReference type="STRING" id="29435.SAMN05216588_11596"/>
<evidence type="ECO:0000313" key="2">
    <source>
        <dbReference type="Proteomes" id="UP000198606"/>
    </source>
</evidence>
<accession>A0A1G8JY20</accession>
<protein>
    <recommendedName>
        <fullName evidence="3">Phage regulatory protein CII (CP76)</fullName>
    </recommendedName>
</protein>
<dbReference type="NCBIfam" id="NF041471">
    <property type="entry name" value="phage_reg_YmfL"/>
    <property type="match status" value="1"/>
</dbReference>
<evidence type="ECO:0000313" key="1">
    <source>
        <dbReference type="EMBL" id="SDI36084.1"/>
    </source>
</evidence>
<proteinExistence type="predicted"/>
<evidence type="ECO:0008006" key="3">
    <source>
        <dbReference type="Google" id="ProtNLM"/>
    </source>
</evidence>
<dbReference type="Pfam" id="PF06892">
    <property type="entry name" value="Phage_CP76"/>
    <property type="match status" value="1"/>
</dbReference>
<name>A0A1G8JY20_9GAMM</name>
<reference evidence="1 2" key="1">
    <citation type="submission" date="2016-10" db="EMBL/GenBank/DDBJ databases">
        <authorList>
            <person name="de Groot N.N."/>
        </authorList>
    </citation>
    <scope>NUCLEOTIDE SEQUENCE [LARGE SCALE GENOMIC DNA]</scope>
    <source>
        <strain evidence="1 2">LMG 18387</strain>
    </source>
</reference>
<organism evidence="1 2">
    <name type="scientific">Phytopseudomonas flavescens</name>
    <dbReference type="NCBI Taxonomy" id="29435"/>
    <lineage>
        <taxon>Bacteria</taxon>
        <taxon>Pseudomonadati</taxon>
        <taxon>Pseudomonadota</taxon>
        <taxon>Gammaproteobacteria</taxon>
        <taxon>Pseudomonadales</taxon>
        <taxon>Pseudomonadaceae</taxon>
        <taxon>Phytopseudomonas</taxon>
    </lineage>
</organism>
<gene>
    <name evidence="1" type="ORF">SAMN05216588_11596</name>
</gene>
<dbReference type="InterPro" id="IPR009679">
    <property type="entry name" value="Phage_186_CII-like"/>
</dbReference>
<dbReference type="Proteomes" id="UP000198606">
    <property type="component" value="Unassembled WGS sequence"/>
</dbReference>
<dbReference type="InterPro" id="IPR048188">
    <property type="entry name" value="YmfL-like"/>
</dbReference>
<dbReference type="AlphaFoldDB" id="A0A1G8JY20"/>
<sequence length="166" mass="17948">MATSPSKNQKRQAPVLETRRQVMSAVIAAFPGGRESAAARLGLPLKKLDNHLYENAGSQPLTDAQVHQLEQQAGTAHLPDYICHLYGGVFVPMPEQGELDNLDLYARGLSTSQLRGLVDQLIAKSLDDGVICEAEVQAILAAHRQHIAARHSEVTAVIVLHSKASE</sequence>
<dbReference type="EMBL" id="FNDG01000015">
    <property type="protein sequence ID" value="SDI36084.1"/>
    <property type="molecule type" value="Genomic_DNA"/>
</dbReference>